<evidence type="ECO:0000256" key="5">
    <source>
        <dbReference type="SAM" id="MobiDB-lite"/>
    </source>
</evidence>
<dbReference type="RefSeq" id="WP_155200760.1">
    <property type="nucleotide sequence ID" value="NZ_WMZL01000001.1"/>
</dbReference>
<protein>
    <submittedName>
        <fullName evidence="7">Extracellular solute-binding protein</fullName>
    </submittedName>
</protein>
<dbReference type="PANTHER" id="PTHR43649:SF31">
    <property type="entry name" value="SN-GLYCEROL-3-PHOSPHATE-BINDING PERIPLASMIC PROTEIN UGPB"/>
    <property type="match status" value="1"/>
</dbReference>
<evidence type="ECO:0000256" key="1">
    <source>
        <dbReference type="ARBA" id="ARBA00004196"/>
    </source>
</evidence>
<dbReference type="GO" id="GO:0030313">
    <property type="term" value="C:cell envelope"/>
    <property type="evidence" value="ECO:0007669"/>
    <property type="project" value="UniProtKB-SubCell"/>
</dbReference>
<dbReference type="AlphaFoldDB" id="A0A6I3QR56"/>
<feature type="signal peptide" evidence="6">
    <location>
        <begin position="1"/>
        <end position="23"/>
    </location>
</feature>
<evidence type="ECO:0000256" key="2">
    <source>
        <dbReference type="ARBA" id="ARBA00008520"/>
    </source>
</evidence>
<feature type="compositionally biased region" description="Low complexity" evidence="5">
    <location>
        <begin position="29"/>
        <end position="47"/>
    </location>
</feature>
<evidence type="ECO:0000313" key="7">
    <source>
        <dbReference type="EMBL" id="MTS50082.1"/>
    </source>
</evidence>
<proteinExistence type="inferred from homology"/>
<keyword evidence="4 6" id="KW-0732">Signal</keyword>
<reference evidence="7 8" key="1">
    <citation type="journal article" date="2019" name="Nat. Med.">
        <title>A library of human gut bacterial isolates paired with longitudinal multiomics data enables mechanistic microbiome research.</title>
        <authorList>
            <person name="Poyet M."/>
            <person name="Groussin M."/>
            <person name="Gibbons S.M."/>
            <person name="Avila-Pacheco J."/>
            <person name="Jiang X."/>
            <person name="Kearney S.M."/>
            <person name="Perrotta A.R."/>
            <person name="Berdy B."/>
            <person name="Zhao S."/>
            <person name="Lieberman T.D."/>
            <person name="Swanson P.K."/>
            <person name="Smith M."/>
            <person name="Roesemann S."/>
            <person name="Alexander J.E."/>
            <person name="Rich S.A."/>
            <person name="Livny J."/>
            <person name="Vlamakis H."/>
            <person name="Clish C."/>
            <person name="Bullock K."/>
            <person name="Deik A."/>
            <person name="Scott J."/>
            <person name="Pierce K.A."/>
            <person name="Xavier R.J."/>
            <person name="Alm E.J."/>
        </authorList>
    </citation>
    <scope>NUCLEOTIDE SEQUENCE [LARGE SCALE GENOMIC DNA]</scope>
    <source>
        <strain evidence="7 8">BIOML-A7</strain>
    </source>
</reference>
<evidence type="ECO:0000256" key="6">
    <source>
        <dbReference type="SAM" id="SignalP"/>
    </source>
</evidence>
<dbReference type="InterPro" id="IPR006059">
    <property type="entry name" value="SBP"/>
</dbReference>
<keyword evidence="3" id="KW-0813">Transport</keyword>
<feature type="region of interest" description="Disordered" evidence="5">
    <location>
        <begin position="29"/>
        <end position="53"/>
    </location>
</feature>
<feature type="chain" id="PRO_5038384330" evidence="6">
    <location>
        <begin position="24"/>
        <end position="591"/>
    </location>
</feature>
<evidence type="ECO:0000313" key="8">
    <source>
        <dbReference type="Proteomes" id="UP000449193"/>
    </source>
</evidence>
<evidence type="ECO:0000256" key="4">
    <source>
        <dbReference type="ARBA" id="ARBA00022729"/>
    </source>
</evidence>
<comment type="similarity">
    <text evidence="2">Belongs to the bacterial solute-binding protein 1 family.</text>
</comment>
<dbReference type="Pfam" id="PF13416">
    <property type="entry name" value="SBP_bac_8"/>
    <property type="match status" value="1"/>
</dbReference>
<accession>A0A6I3QR56</accession>
<dbReference type="Proteomes" id="UP000449193">
    <property type="component" value="Unassembled WGS sequence"/>
</dbReference>
<evidence type="ECO:0000256" key="3">
    <source>
        <dbReference type="ARBA" id="ARBA00022448"/>
    </source>
</evidence>
<dbReference type="InterPro" id="IPR050490">
    <property type="entry name" value="Bact_solute-bd_prot1"/>
</dbReference>
<gene>
    <name evidence="7" type="ORF">GMD52_00810</name>
</gene>
<comment type="subcellular location">
    <subcellularLocation>
        <location evidence="1">Cell envelope</location>
    </subcellularLocation>
</comment>
<dbReference type="SUPFAM" id="SSF53850">
    <property type="entry name" value="Periplasmic binding protein-like II"/>
    <property type="match status" value="1"/>
</dbReference>
<organism evidence="7 8">
    <name type="scientific">Ruthenibacterium lactatiformans</name>
    <dbReference type="NCBI Taxonomy" id="1550024"/>
    <lineage>
        <taxon>Bacteria</taxon>
        <taxon>Bacillati</taxon>
        <taxon>Bacillota</taxon>
        <taxon>Clostridia</taxon>
        <taxon>Eubacteriales</taxon>
        <taxon>Oscillospiraceae</taxon>
        <taxon>Ruthenibacterium</taxon>
    </lineage>
</organism>
<sequence length="591" mass="65881">MKRNMKKSLALAMVLTLVVSLFAGCGGTPSSSTPSAVSSSTAEPASAQTNADRETVNIRFSQFANSTDDPEGMANDPIKKAIEEKVNITLEYDTGTEGYDDRMQTELAVGNAPDLFPTWGESDKIRKWVDEEAVHNLGEIINGDPERYPTLYKIINTPEYKAYNKMYLGDENATYAIYSISSLAYPMFNGVPAYNTAILDEVNEGKVPSTVDEFVDFTKAAAKAGYSGWWPYNVKLTNWGEMDSTIASPMGTSILAPTSVAWQGFLPDDDTKIGTADEHWSLMTTSEKSKEAIKVLADMYANNALHQGVGVLTDEDDGYSQFAAGKIAAFSYGYGYYTQFHKIYKSIWKEAHPDATLSDVTLGTALEQDGRWSHKYDTGTWVGAHYFVPTSCEYPDRVLDLVEYLATNEGQTMLFRGIEGLTYTMDGDKVVYDMDAFVNINKSYGYPNPDRCRYMWFSYLFAGGEMMVDLENNDWWTAVTTPHDNTTEWATEEDKEIYDYALNTINGFVDNVYVKLPAYYSFVSLPAELNDVRTKCNEITNRYLSAMIGGQMDIDAEWPNYVAEYEAAGAAQIEEALNTSVKDARETYGNV</sequence>
<name>A0A6I3QR56_9FIRM</name>
<comment type="caution">
    <text evidence="7">The sequence shown here is derived from an EMBL/GenBank/DDBJ whole genome shotgun (WGS) entry which is preliminary data.</text>
</comment>
<dbReference type="Gene3D" id="3.40.190.10">
    <property type="entry name" value="Periplasmic binding protein-like II"/>
    <property type="match status" value="2"/>
</dbReference>
<dbReference type="PANTHER" id="PTHR43649">
    <property type="entry name" value="ARABINOSE-BINDING PROTEIN-RELATED"/>
    <property type="match status" value="1"/>
</dbReference>
<dbReference type="PROSITE" id="PS51257">
    <property type="entry name" value="PROKAR_LIPOPROTEIN"/>
    <property type="match status" value="1"/>
</dbReference>
<dbReference type="EMBL" id="WMZR01000001">
    <property type="protein sequence ID" value="MTS50082.1"/>
    <property type="molecule type" value="Genomic_DNA"/>
</dbReference>